<dbReference type="OrthoDB" id="89756at2759"/>
<protein>
    <submittedName>
        <fullName evidence="1">Uncharacterized protein</fullName>
    </submittedName>
</protein>
<comment type="caution">
    <text evidence="1">The sequence shown here is derived from an EMBL/GenBank/DDBJ whole genome shotgun (WGS) entry which is preliminary data.</text>
</comment>
<organism evidence="1 2">
    <name type="scientific">Phytophthora pseudosyringae</name>
    <dbReference type="NCBI Taxonomy" id="221518"/>
    <lineage>
        <taxon>Eukaryota</taxon>
        <taxon>Sar</taxon>
        <taxon>Stramenopiles</taxon>
        <taxon>Oomycota</taxon>
        <taxon>Peronosporomycetes</taxon>
        <taxon>Peronosporales</taxon>
        <taxon>Peronosporaceae</taxon>
        <taxon>Phytophthora</taxon>
    </lineage>
</organism>
<gene>
    <name evidence="1" type="ORF">PHYPSEUDO_002747</name>
</gene>
<dbReference type="AlphaFoldDB" id="A0A8T1VWQ7"/>
<reference evidence="1" key="1">
    <citation type="submission" date="2021-02" db="EMBL/GenBank/DDBJ databases">
        <authorList>
            <person name="Palmer J.M."/>
        </authorList>
    </citation>
    <scope>NUCLEOTIDE SEQUENCE</scope>
    <source>
        <strain evidence="1">SCRP734</strain>
    </source>
</reference>
<accession>A0A8T1VWQ7</accession>
<proteinExistence type="predicted"/>
<keyword evidence="2" id="KW-1185">Reference proteome</keyword>
<evidence type="ECO:0000313" key="1">
    <source>
        <dbReference type="EMBL" id="KAG7384340.1"/>
    </source>
</evidence>
<sequence length="216" mass="23591">MGPGDLIFGKSVLLQTYTGKSLVNLKGIKVELADVSGGDAACVQLVRNDDGTVSIQAMHGKHYLSVYDISEVDGNDHGNNDDESPGCYFDGCEIEAHQKFRLKFVDERAFVLKSEHCGFELEHNNGEVVCERHLNDKAPSMLWVLQEPATGAPLSLPPKGGLGVAEAKGFHENKPTSAIQTEEAFNKRHDAIMKMVLAGKSVQYIDDILSRLYGSK</sequence>
<evidence type="ECO:0000313" key="2">
    <source>
        <dbReference type="Proteomes" id="UP000694044"/>
    </source>
</evidence>
<dbReference type="Proteomes" id="UP000694044">
    <property type="component" value="Unassembled WGS sequence"/>
</dbReference>
<dbReference type="EMBL" id="JAGDFM010000150">
    <property type="protein sequence ID" value="KAG7384340.1"/>
    <property type="molecule type" value="Genomic_DNA"/>
</dbReference>
<name>A0A8T1VWQ7_9STRA</name>